<keyword evidence="3" id="KW-1185">Reference proteome</keyword>
<protein>
    <recommendedName>
        <fullName evidence="1">PDEase domain-containing protein</fullName>
    </recommendedName>
</protein>
<dbReference type="Proteomes" id="UP001283361">
    <property type="component" value="Unassembled WGS sequence"/>
</dbReference>
<feature type="domain" description="PDEase" evidence="1">
    <location>
        <begin position="15"/>
        <end position="91"/>
    </location>
</feature>
<feature type="non-terminal residue" evidence="2">
    <location>
        <position position="1"/>
    </location>
</feature>
<organism evidence="2 3">
    <name type="scientific">Elysia crispata</name>
    <name type="common">lettuce slug</name>
    <dbReference type="NCBI Taxonomy" id="231223"/>
    <lineage>
        <taxon>Eukaryota</taxon>
        <taxon>Metazoa</taxon>
        <taxon>Spiralia</taxon>
        <taxon>Lophotrochozoa</taxon>
        <taxon>Mollusca</taxon>
        <taxon>Gastropoda</taxon>
        <taxon>Heterobranchia</taxon>
        <taxon>Euthyneura</taxon>
        <taxon>Panpulmonata</taxon>
        <taxon>Sacoglossa</taxon>
        <taxon>Placobranchoidea</taxon>
        <taxon>Plakobranchidae</taxon>
        <taxon>Elysia</taxon>
    </lineage>
</organism>
<dbReference type="Gene3D" id="1.10.1300.10">
    <property type="entry name" value="3'5'-cyclic nucleotide phosphodiesterase, catalytic domain"/>
    <property type="match status" value="1"/>
</dbReference>
<evidence type="ECO:0000259" key="1">
    <source>
        <dbReference type="PROSITE" id="PS51845"/>
    </source>
</evidence>
<proteinExistence type="predicted"/>
<dbReference type="AlphaFoldDB" id="A0AAE1DV82"/>
<reference evidence="2" key="1">
    <citation type="journal article" date="2023" name="G3 (Bethesda)">
        <title>A reference genome for the long-term kleptoplast-retaining sea slug Elysia crispata morphotype clarki.</title>
        <authorList>
            <person name="Eastman K.E."/>
            <person name="Pendleton A.L."/>
            <person name="Shaikh M.A."/>
            <person name="Suttiyut T."/>
            <person name="Ogas R."/>
            <person name="Tomko P."/>
            <person name="Gavelis G."/>
            <person name="Widhalm J.R."/>
            <person name="Wisecaver J.H."/>
        </authorList>
    </citation>
    <scope>NUCLEOTIDE SEQUENCE</scope>
    <source>
        <strain evidence="2">ECLA1</strain>
    </source>
</reference>
<dbReference type="InterPro" id="IPR036971">
    <property type="entry name" value="PDEase_catalytic_dom_sf"/>
</dbReference>
<dbReference type="EMBL" id="JAWDGP010002388">
    <property type="protein sequence ID" value="KAK3783585.1"/>
    <property type="molecule type" value="Genomic_DNA"/>
</dbReference>
<dbReference type="PROSITE" id="PS51845">
    <property type="entry name" value="PDEASE_I_2"/>
    <property type="match status" value="1"/>
</dbReference>
<evidence type="ECO:0000313" key="2">
    <source>
        <dbReference type="EMBL" id="KAK3783585.1"/>
    </source>
</evidence>
<sequence>HRGQVIAKKVRHQNAASERPSCVQYECARCCELLLDDIGLWDFNVFTFDILSCGRSAFHIAYHLFQTYDLIRSFRLDTVCLLHFLYLQRYL</sequence>
<name>A0AAE1DV82_9GAST</name>
<dbReference type="InterPro" id="IPR002073">
    <property type="entry name" value="PDEase_catalytic_dom"/>
</dbReference>
<dbReference type="GO" id="GO:0004114">
    <property type="term" value="F:3',5'-cyclic-nucleotide phosphodiesterase activity"/>
    <property type="evidence" value="ECO:0007669"/>
    <property type="project" value="InterPro"/>
</dbReference>
<gene>
    <name evidence="2" type="ORF">RRG08_035257</name>
</gene>
<dbReference type="GO" id="GO:0007165">
    <property type="term" value="P:signal transduction"/>
    <property type="evidence" value="ECO:0007669"/>
    <property type="project" value="InterPro"/>
</dbReference>
<evidence type="ECO:0000313" key="3">
    <source>
        <dbReference type="Proteomes" id="UP001283361"/>
    </source>
</evidence>
<accession>A0AAE1DV82</accession>
<dbReference type="SUPFAM" id="SSF109604">
    <property type="entry name" value="HD-domain/PDEase-like"/>
    <property type="match status" value="1"/>
</dbReference>
<comment type="caution">
    <text evidence="2">The sequence shown here is derived from an EMBL/GenBank/DDBJ whole genome shotgun (WGS) entry which is preliminary data.</text>
</comment>